<dbReference type="PROSITE" id="PS51379">
    <property type="entry name" value="4FE4S_FER_2"/>
    <property type="match status" value="2"/>
</dbReference>
<dbReference type="Pfam" id="PF00037">
    <property type="entry name" value="Fer4"/>
    <property type="match status" value="1"/>
</dbReference>
<feature type="domain" description="4Fe-4S ferredoxin-type" evidence="5">
    <location>
        <begin position="339"/>
        <end position="366"/>
    </location>
</feature>
<reference evidence="6 7" key="1">
    <citation type="submission" date="2021-05" db="EMBL/GenBank/DDBJ databases">
        <title>The draft genome of Geobacter chapellei DSM 13688.</title>
        <authorList>
            <person name="Xu Z."/>
            <person name="Masuda Y."/>
            <person name="Itoh H."/>
            <person name="Senoo K."/>
        </authorList>
    </citation>
    <scope>NUCLEOTIDE SEQUENCE [LARGE SCALE GENOMIC DNA]</scope>
    <source>
        <strain evidence="6 7">DSM 13688</strain>
    </source>
</reference>
<dbReference type="Proteomes" id="UP000784128">
    <property type="component" value="Unassembled WGS sequence"/>
</dbReference>
<evidence type="ECO:0000256" key="2">
    <source>
        <dbReference type="ARBA" id="ARBA00022723"/>
    </source>
</evidence>
<accession>A0ABS5UC97</accession>
<dbReference type="Gene3D" id="3.30.70.20">
    <property type="match status" value="1"/>
</dbReference>
<comment type="caution">
    <text evidence="6">The sequence shown here is derived from an EMBL/GenBank/DDBJ whole genome shotgun (WGS) entry which is preliminary data.</text>
</comment>
<keyword evidence="7" id="KW-1185">Reference proteome</keyword>
<dbReference type="PANTHER" id="PTHR24960">
    <property type="entry name" value="PHOTOSYSTEM I IRON-SULFUR CENTER-RELATED"/>
    <property type="match status" value="1"/>
</dbReference>
<dbReference type="PANTHER" id="PTHR24960:SF76">
    <property type="entry name" value="4FE-4S FERREDOXIN-TYPE DOMAIN-CONTAINING PROTEIN"/>
    <property type="match status" value="1"/>
</dbReference>
<dbReference type="RefSeq" id="WP_214301142.1">
    <property type="nucleotide sequence ID" value="NZ_JAHDYS010000019.1"/>
</dbReference>
<keyword evidence="3" id="KW-0408">Iron</keyword>
<dbReference type="InterPro" id="IPR017900">
    <property type="entry name" value="4Fe4S_Fe_S_CS"/>
</dbReference>
<evidence type="ECO:0000256" key="1">
    <source>
        <dbReference type="ARBA" id="ARBA00022485"/>
    </source>
</evidence>
<keyword evidence="4" id="KW-0411">Iron-sulfur</keyword>
<proteinExistence type="predicted"/>
<organism evidence="6 7">
    <name type="scientific">Pelotalea chapellei</name>
    <dbReference type="NCBI Taxonomy" id="44671"/>
    <lineage>
        <taxon>Bacteria</taxon>
        <taxon>Pseudomonadati</taxon>
        <taxon>Thermodesulfobacteriota</taxon>
        <taxon>Desulfuromonadia</taxon>
        <taxon>Geobacterales</taxon>
        <taxon>Geobacteraceae</taxon>
        <taxon>Pelotalea</taxon>
    </lineage>
</organism>
<keyword evidence="1" id="KW-0004">4Fe-4S</keyword>
<dbReference type="SUPFAM" id="SSF54862">
    <property type="entry name" value="4Fe-4S ferredoxins"/>
    <property type="match status" value="1"/>
</dbReference>
<name>A0ABS5UC97_9BACT</name>
<gene>
    <name evidence="6" type="ORF">KJB30_15865</name>
</gene>
<evidence type="ECO:0000256" key="4">
    <source>
        <dbReference type="ARBA" id="ARBA00023014"/>
    </source>
</evidence>
<feature type="domain" description="4Fe-4S ferredoxin-type" evidence="5">
    <location>
        <begin position="308"/>
        <end position="337"/>
    </location>
</feature>
<dbReference type="InterPro" id="IPR017896">
    <property type="entry name" value="4Fe4S_Fe-S-bd"/>
</dbReference>
<dbReference type="Pfam" id="PF04015">
    <property type="entry name" value="DUF362"/>
    <property type="match status" value="1"/>
</dbReference>
<keyword evidence="2" id="KW-0479">Metal-binding</keyword>
<protein>
    <submittedName>
        <fullName evidence="6">DUF362 domain-containing protein</fullName>
    </submittedName>
</protein>
<dbReference type="InterPro" id="IPR050157">
    <property type="entry name" value="PSI_iron-sulfur_center"/>
</dbReference>
<evidence type="ECO:0000259" key="5">
    <source>
        <dbReference type="PROSITE" id="PS51379"/>
    </source>
</evidence>
<evidence type="ECO:0000256" key="3">
    <source>
        <dbReference type="ARBA" id="ARBA00023004"/>
    </source>
</evidence>
<evidence type="ECO:0000313" key="6">
    <source>
        <dbReference type="EMBL" id="MBT1073268.1"/>
    </source>
</evidence>
<dbReference type="EMBL" id="JAHDYS010000019">
    <property type="protein sequence ID" value="MBT1073268.1"/>
    <property type="molecule type" value="Genomic_DNA"/>
</dbReference>
<evidence type="ECO:0000313" key="7">
    <source>
        <dbReference type="Proteomes" id="UP000784128"/>
    </source>
</evidence>
<dbReference type="PROSITE" id="PS00198">
    <property type="entry name" value="4FE4S_FER_1"/>
    <property type="match status" value="2"/>
</dbReference>
<dbReference type="InterPro" id="IPR007160">
    <property type="entry name" value="DUF362"/>
</dbReference>
<sequence>MSERVSIGYCDTYDYKLLRQAVESLLKPLGGIEAFVRPGERILLKPNLLAAKIPEKAVTTHPSMVRVVADLVGEAGGIVLVGDSPGIGGYQRVAERTGIAQSVRDSGATLIPFDETIELSGNGTFRRLTVARAYWEADKIINLPKLKTHEMMTMTCAVKNLFGAVVGTEKAGWHLKAGASRQNFARLLLEIYLLKKPVLNIVDGVLAMEGDGPGSGDPISLNALIAGVNPVAVDFVAGRLAGIPSALLHVEREAEILGLAGARHEEVEVVGDGLDRFSKRPFKLPAGVDVQFGLPNFLKSSLRHHLTARPVPDRQRCVLCGICRDACPPGIISIKNSVLSIETGRCIRCWCCRELCPHDAMTVQRGLVLKLVSALRRGKA</sequence>